<organism evidence="15 16">
    <name type="scientific">Dongia sedimenti</name>
    <dbReference type="NCBI Taxonomy" id="3064282"/>
    <lineage>
        <taxon>Bacteria</taxon>
        <taxon>Pseudomonadati</taxon>
        <taxon>Pseudomonadota</taxon>
        <taxon>Alphaproteobacteria</taxon>
        <taxon>Rhodospirillales</taxon>
        <taxon>Dongiaceae</taxon>
        <taxon>Dongia</taxon>
    </lineage>
</organism>
<feature type="transmembrane region" description="Helical" evidence="14">
    <location>
        <begin position="183"/>
        <end position="201"/>
    </location>
</feature>
<dbReference type="Proteomes" id="UP001230156">
    <property type="component" value="Unassembled WGS sequence"/>
</dbReference>
<comment type="similarity">
    <text evidence="3 13">Belongs to the membrane-bound acyltransferase family.</text>
</comment>
<keyword evidence="16" id="KW-1185">Reference proteome</keyword>
<evidence type="ECO:0000256" key="4">
    <source>
        <dbReference type="ARBA" id="ARBA00016084"/>
    </source>
</evidence>
<dbReference type="PANTHER" id="PTHR13285">
    <property type="entry name" value="ACYLTRANSFERASE"/>
    <property type="match status" value="1"/>
</dbReference>
<feature type="transmembrane region" description="Helical" evidence="14">
    <location>
        <begin position="305"/>
        <end position="325"/>
    </location>
</feature>
<evidence type="ECO:0000256" key="6">
    <source>
        <dbReference type="ARBA" id="ARBA00022679"/>
    </source>
</evidence>
<proteinExistence type="inferred from homology"/>
<feature type="transmembrane region" description="Helical" evidence="14">
    <location>
        <begin position="331"/>
        <end position="349"/>
    </location>
</feature>
<feature type="transmembrane region" description="Helical" evidence="14">
    <location>
        <begin position="370"/>
        <end position="394"/>
    </location>
</feature>
<keyword evidence="5 13" id="KW-1003">Cell membrane</keyword>
<evidence type="ECO:0000256" key="1">
    <source>
        <dbReference type="ARBA" id="ARBA00004651"/>
    </source>
</evidence>
<dbReference type="Pfam" id="PF03062">
    <property type="entry name" value="MBOAT"/>
    <property type="match status" value="1"/>
</dbReference>
<evidence type="ECO:0000256" key="3">
    <source>
        <dbReference type="ARBA" id="ARBA00010323"/>
    </source>
</evidence>
<evidence type="ECO:0000256" key="13">
    <source>
        <dbReference type="PIRNR" id="PIRNR016636"/>
    </source>
</evidence>
<dbReference type="RefSeq" id="WP_379959185.1">
    <property type="nucleotide sequence ID" value="NZ_JAUYVI010000006.1"/>
</dbReference>
<evidence type="ECO:0000313" key="16">
    <source>
        <dbReference type="Proteomes" id="UP001230156"/>
    </source>
</evidence>
<evidence type="ECO:0000256" key="11">
    <source>
        <dbReference type="ARBA" id="ARBA00023315"/>
    </source>
</evidence>
<dbReference type="GO" id="GO:0016746">
    <property type="term" value="F:acyltransferase activity"/>
    <property type="evidence" value="ECO:0007669"/>
    <property type="project" value="UniProtKB-KW"/>
</dbReference>
<comment type="subcellular location">
    <subcellularLocation>
        <location evidence="1">Cell membrane</location>
        <topology evidence="1">Multi-pass membrane protein</topology>
    </subcellularLocation>
</comment>
<feature type="transmembrane region" description="Helical" evidence="14">
    <location>
        <begin position="39"/>
        <end position="61"/>
    </location>
</feature>
<dbReference type="EMBL" id="JAUYVI010000006">
    <property type="protein sequence ID" value="MDQ7250217.1"/>
    <property type="molecule type" value="Genomic_DNA"/>
</dbReference>
<keyword evidence="7 14" id="KW-0812">Transmembrane</keyword>
<dbReference type="PANTHER" id="PTHR13285:SF23">
    <property type="entry name" value="TEICHOIC ACID D-ALANYLTRANSFERASE"/>
    <property type="match status" value="1"/>
</dbReference>
<keyword evidence="6 13" id="KW-0808">Transferase</keyword>
<evidence type="ECO:0000256" key="10">
    <source>
        <dbReference type="ARBA" id="ARBA00023136"/>
    </source>
</evidence>
<gene>
    <name evidence="15" type="ORF">Q8A70_21175</name>
</gene>
<keyword evidence="10 13" id="KW-0472">Membrane</keyword>
<reference evidence="16" key="1">
    <citation type="submission" date="2023-08" db="EMBL/GenBank/DDBJ databases">
        <title>Rhodospirillaceae gen. nov., a novel taxon isolated from the Yangtze River Yuezi River estuary sludge.</title>
        <authorList>
            <person name="Ruan L."/>
        </authorList>
    </citation>
    <scope>NUCLEOTIDE SEQUENCE [LARGE SCALE GENOMIC DNA]</scope>
    <source>
        <strain evidence="16">R-7</strain>
    </source>
</reference>
<keyword evidence="11 13" id="KW-0012">Acyltransferase</keyword>
<evidence type="ECO:0000256" key="7">
    <source>
        <dbReference type="ARBA" id="ARBA00022692"/>
    </source>
</evidence>
<feature type="transmembrane region" description="Helical" evidence="14">
    <location>
        <begin position="221"/>
        <end position="239"/>
    </location>
</feature>
<dbReference type="PIRSF" id="PIRSF016636">
    <property type="entry name" value="AlgI_DltB"/>
    <property type="match status" value="1"/>
</dbReference>
<comment type="caution">
    <text evidence="15">The sequence shown here is derived from an EMBL/GenBank/DDBJ whole genome shotgun (WGS) entry which is preliminary data.</text>
</comment>
<evidence type="ECO:0000256" key="14">
    <source>
        <dbReference type="SAM" id="Phobius"/>
    </source>
</evidence>
<evidence type="ECO:0000256" key="5">
    <source>
        <dbReference type="ARBA" id="ARBA00022475"/>
    </source>
</evidence>
<comment type="pathway">
    <text evidence="2">Glycan biosynthesis; alginate biosynthesis.</text>
</comment>
<protein>
    <recommendedName>
        <fullName evidence="4">Probable alginate O-acetylase AlgI</fullName>
    </recommendedName>
    <alternativeName>
        <fullName evidence="12">Alginate biosynthesis protein AlgI</fullName>
    </alternativeName>
</protein>
<evidence type="ECO:0000256" key="8">
    <source>
        <dbReference type="ARBA" id="ARBA00022841"/>
    </source>
</evidence>
<accession>A0ABU0YR62</accession>
<dbReference type="InterPro" id="IPR004299">
    <property type="entry name" value="MBOAT_fam"/>
</dbReference>
<keyword evidence="9 14" id="KW-1133">Transmembrane helix</keyword>
<feature type="transmembrane region" description="Helical" evidence="14">
    <location>
        <begin position="451"/>
        <end position="469"/>
    </location>
</feature>
<feature type="transmembrane region" description="Helical" evidence="14">
    <location>
        <begin position="406"/>
        <end position="430"/>
    </location>
</feature>
<dbReference type="InterPro" id="IPR051085">
    <property type="entry name" value="MB_O-acyltransferase"/>
</dbReference>
<name>A0ABU0YR62_9PROT</name>
<keyword evidence="8" id="KW-0016">Alginate biosynthesis</keyword>
<feature type="transmembrane region" description="Helical" evidence="14">
    <location>
        <begin position="73"/>
        <end position="90"/>
    </location>
</feature>
<evidence type="ECO:0000256" key="12">
    <source>
        <dbReference type="ARBA" id="ARBA00031030"/>
    </source>
</evidence>
<evidence type="ECO:0000313" key="15">
    <source>
        <dbReference type="EMBL" id="MDQ7250217.1"/>
    </source>
</evidence>
<sequence length="479" mass="53842">MDVASITFVLFALAAALIFHAVANPLYRKTVLTLANLAFIASYLAEVRQVLPLAFFLLFGYGMIELVRQRRSGWALTLGLVFTLALYIFLKRFSFLSDLPTLPFSYLIIGLSYILFRIVHLIVDARSEPWDKPIEPWSYLNYTCNFLTMVSGPIQRYEDFRKGEQSLGQALNADTVYRSFSRIIVGFVKVSVISATANYLFQDLSAHVIAGSDTMPLVKFTVYYGAAAAAYTGYLYFNFSGYMDIVIAFGGLFNQQLPENFNKPFAARSFLEFWNRWHMTLSDWFKIYLFTPLMRLLATNFQSPALLPYLGVIAFFITFLVMGVWHGTTLVFVIYGLLMGAGASVNKMWQVKLGQVLGKKRHQAFNKQSVYIYVCRGLTFAYFTVAVTCLWVDMVQLENLFARLGAIGLAAAMLGLTVVAAFGAVAWDIGAAICARVKGVAIRFENVVTRNLWLASLIVLIAAVSSFYHKAPDFVYRAF</sequence>
<dbReference type="InterPro" id="IPR024194">
    <property type="entry name" value="Ac/AlaTfrase_AlgI/DltB"/>
</dbReference>
<evidence type="ECO:0000256" key="2">
    <source>
        <dbReference type="ARBA" id="ARBA00005182"/>
    </source>
</evidence>
<feature type="transmembrane region" description="Helical" evidence="14">
    <location>
        <begin position="102"/>
        <end position="123"/>
    </location>
</feature>
<evidence type="ECO:0000256" key="9">
    <source>
        <dbReference type="ARBA" id="ARBA00022989"/>
    </source>
</evidence>